<dbReference type="PANTHER" id="PTHR13018">
    <property type="entry name" value="PROBABLE MEMBRANE PROTEIN DUF221-RELATED"/>
    <property type="match status" value="1"/>
</dbReference>
<evidence type="ECO:0000259" key="5">
    <source>
        <dbReference type="Pfam" id="PF02714"/>
    </source>
</evidence>
<accession>A0ABD1WMM3</accession>
<dbReference type="Pfam" id="PF14703">
    <property type="entry name" value="PHM7_cyt"/>
    <property type="match status" value="1"/>
</dbReference>
<evidence type="ECO:0000256" key="3">
    <source>
        <dbReference type="ARBA" id="ARBA00023303"/>
    </source>
</evidence>
<proteinExistence type="predicted"/>
<keyword evidence="1" id="KW-0106">Calcium</keyword>
<keyword evidence="8" id="KW-1185">Reference proteome</keyword>
<sequence length="112" mass="12899">MERQRILKDPKAIISTAFVPFNSRWGAVVCAQTQQSKNPTLWLTNWAPEPQDVYWKNLSIPFVSLSIRKLVISLLVFALVFFYMISIAFVQSLANLEGLERVAPFLMPLIEW</sequence>
<feature type="domain" description="CSC1/OSCA1-like 7TM region" evidence="5">
    <location>
        <begin position="68"/>
        <end position="110"/>
    </location>
</feature>
<organism evidence="7 8">
    <name type="scientific">Forsythia ovata</name>
    <dbReference type="NCBI Taxonomy" id="205694"/>
    <lineage>
        <taxon>Eukaryota</taxon>
        <taxon>Viridiplantae</taxon>
        <taxon>Streptophyta</taxon>
        <taxon>Embryophyta</taxon>
        <taxon>Tracheophyta</taxon>
        <taxon>Spermatophyta</taxon>
        <taxon>Magnoliopsida</taxon>
        <taxon>eudicotyledons</taxon>
        <taxon>Gunneridae</taxon>
        <taxon>Pentapetalae</taxon>
        <taxon>asterids</taxon>
        <taxon>lamiids</taxon>
        <taxon>Lamiales</taxon>
        <taxon>Oleaceae</taxon>
        <taxon>Forsythieae</taxon>
        <taxon>Forsythia</taxon>
    </lineage>
</organism>
<evidence type="ECO:0000313" key="7">
    <source>
        <dbReference type="EMBL" id="KAL2550947.1"/>
    </source>
</evidence>
<feature type="transmembrane region" description="Helical" evidence="4">
    <location>
        <begin position="70"/>
        <end position="90"/>
    </location>
</feature>
<comment type="caution">
    <text evidence="7">The sequence shown here is derived from an EMBL/GenBank/DDBJ whole genome shotgun (WGS) entry which is preliminary data.</text>
</comment>
<dbReference type="Pfam" id="PF02714">
    <property type="entry name" value="RSN1_7TM"/>
    <property type="match status" value="1"/>
</dbReference>
<evidence type="ECO:0000259" key="6">
    <source>
        <dbReference type="Pfam" id="PF14703"/>
    </source>
</evidence>
<gene>
    <name evidence="7" type="ORF">Fot_12477</name>
</gene>
<keyword evidence="2" id="KW-0813">Transport</keyword>
<dbReference type="PANTHER" id="PTHR13018:SF98">
    <property type="entry name" value="TO DEHYDRATION PROTEIN, PUTATIVE, EXPRESSED-RELATED"/>
    <property type="match status" value="1"/>
</dbReference>
<dbReference type="InterPro" id="IPR003864">
    <property type="entry name" value="CSC1/OSCA1-like_7TM"/>
</dbReference>
<keyword evidence="4" id="KW-0812">Transmembrane</keyword>
<keyword evidence="2" id="KW-0406">Ion transport</keyword>
<feature type="domain" description="CSC1/OSCA1-like cytosolic" evidence="6">
    <location>
        <begin position="2"/>
        <end position="57"/>
    </location>
</feature>
<dbReference type="GO" id="GO:0034220">
    <property type="term" value="P:monoatomic ion transmembrane transport"/>
    <property type="evidence" value="ECO:0007669"/>
    <property type="project" value="UniProtKB-KW"/>
</dbReference>
<keyword evidence="3" id="KW-0407">Ion channel</keyword>
<keyword evidence="4" id="KW-1133">Transmembrane helix</keyword>
<dbReference type="AlphaFoldDB" id="A0ABD1WMM3"/>
<keyword evidence="4" id="KW-0472">Membrane</keyword>
<name>A0ABD1WMM3_9LAMI</name>
<evidence type="ECO:0000313" key="8">
    <source>
        <dbReference type="Proteomes" id="UP001604277"/>
    </source>
</evidence>
<evidence type="ECO:0000256" key="4">
    <source>
        <dbReference type="SAM" id="Phobius"/>
    </source>
</evidence>
<evidence type="ECO:0000256" key="2">
    <source>
        <dbReference type="ARBA" id="ARBA00023065"/>
    </source>
</evidence>
<dbReference type="Proteomes" id="UP001604277">
    <property type="component" value="Unassembled WGS sequence"/>
</dbReference>
<dbReference type="InterPro" id="IPR027815">
    <property type="entry name" value="CSC1/OSCA1-like_cyt"/>
</dbReference>
<dbReference type="InterPro" id="IPR045122">
    <property type="entry name" value="Csc1-like"/>
</dbReference>
<evidence type="ECO:0000256" key="1">
    <source>
        <dbReference type="ARBA" id="ARBA00022837"/>
    </source>
</evidence>
<dbReference type="EMBL" id="JBFOLJ010000003">
    <property type="protein sequence ID" value="KAL2550947.1"/>
    <property type="molecule type" value="Genomic_DNA"/>
</dbReference>
<reference evidence="8" key="1">
    <citation type="submission" date="2024-07" db="EMBL/GenBank/DDBJ databases">
        <title>Two chromosome-level genome assemblies of Korean endemic species Abeliophyllum distichum and Forsythia ovata (Oleaceae).</title>
        <authorList>
            <person name="Jang H."/>
        </authorList>
    </citation>
    <scope>NUCLEOTIDE SEQUENCE [LARGE SCALE GENOMIC DNA]</scope>
</reference>
<protein>
    <submittedName>
        <fullName evidence="7">CSC1-like protein</fullName>
    </submittedName>
</protein>